<organism evidence="1 2">
    <name type="scientific">Mikania micrantha</name>
    <name type="common">bitter vine</name>
    <dbReference type="NCBI Taxonomy" id="192012"/>
    <lineage>
        <taxon>Eukaryota</taxon>
        <taxon>Viridiplantae</taxon>
        <taxon>Streptophyta</taxon>
        <taxon>Embryophyta</taxon>
        <taxon>Tracheophyta</taxon>
        <taxon>Spermatophyta</taxon>
        <taxon>Magnoliopsida</taxon>
        <taxon>eudicotyledons</taxon>
        <taxon>Gunneridae</taxon>
        <taxon>Pentapetalae</taxon>
        <taxon>asterids</taxon>
        <taxon>campanulids</taxon>
        <taxon>Asterales</taxon>
        <taxon>Asteraceae</taxon>
        <taxon>Asteroideae</taxon>
        <taxon>Heliantheae alliance</taxon>
        <taxon>Eupatorieae</taxon>
        <taxon>Mikania</taxon>
    </lineage>
</organism>
<dbReference type="EMBL" id="SZYD01000017">
    <property type="protein sequence ID" value="KAD3069208.1"/>
    <property type="molecule type" value="Genomic_DNA"/>
</dbReference>
<dbReference type="GO" id="GO:0005096">
    <property type="term" value="F:GTPase activator activity"/>
    <property type="evidence" value="ECO:0007669"/>
    <property type="project" value="InterPro"/>
</dbReference>
<evidence type="ECO:0000313" key="1">
    <source>
        <dbReference type="EMBL" id="KAD3069208.1"/>
    </source>
</evidence>
<dbReference type="GO" id="GO:0048487">
    <property type="term" value="F:beta-tubulin binding"/>
    <property type="evidence" value="ECO:0007669"/>
    <property type="project" value="InterPro"/>
</dbReference>
<gene>
    <name evidence="1" type="ORF">E3N88_37088</name>
</gene>
<sequence length="119" mass="13168">MCLLEKCHGTTVGAALRQESTGEMETKCVILLWLSILVSVPFDISSVDTSIVNTQSVDANEPPPLVARILKISKEYLSSAGPSKNSWIASFKASNTSRYESKSYLMPNVKEPKKENYRI</sequence>
<name>A0A5N6M654_9ASTR</name>
<evidence type="ECO:0000313" key="2">
    <source>
        <dbReference type="Proteomes" id="UP000326396"/>
    </source>
</evidence>
<keyword evidence="2" id="KW-1185">Reference proteome</keyword>
<dbReference type="PANTHER" id="PTHR12658">
    <property type="entry name" value="BETA-TUBULIN COFACTOR D"/>
    <property type="match status" value="1"/>
</dbReference>
<dbReference type="AlphaFoldDB" id="A0A5N6M654"/>
<dbReference type="GO" id="GO:0000226">
    <property type="term" value="P:microtubule cytoskeleton organization"/>
    <property type="evidence" value="ECO:0007669"/>
    <property type="project" value="TreeGrafter"/>
</dbReference>
<dbReference type="GO" id="GO:0007023">
    <property type="term" value="P:post-chaperonin tubulin folding pathway"/>
    <property type="evidence" value="ECO:0007669"/>
    <property type="project" value="InterPro"/>
</dbReference>
<dbReference type="Pfam" id="PF23579">
    <property type="entry name" value="ARM_TBCD"/>
    <property type="match status" value="1"/>
</dbReference>
<dbReference type="PANTHER" id="PTHR12658:SF0">
    <property type="entry name" value="TUBULIN-SPECIFIC CHAPERONE D"/>
    <property type="match status" value="1"/>
</dbReference>
<dbReference type="OrthoDB" id="1719469at2759"/>
<comment type="caution">
    <text evidence="1">The sequence shown here is derived from an EMBL/GenBank/DDBJ whole genome shotgun (WGS) entry which is preliminary data.</text>
</comment>
<protein>
    <submittedName>
        <fullName evidence="1">Uncharacterized protein</fullName>
    </submittedName>
</protein>
<proteinExistence type="predicted"/>
<dbReference type="Proteomes" id="UP000326396">
    <property type="component" value="Linkage Group LG7"/>
</dbReference>
<dbReference type="InterPro" id="IPR033162">
    <property type="entry name" value="TBCD"/>
</dbReference>
<accession>A0A5N6M654</accession>
<reference evidence="1 2" key="1">
    <citation type="submission" date="2019-05" db="EMBL/GenBank/DDBJ databases">
        <title>Mikania micrantha, genome provides insights into the molecular mechanism of rapid growth.</title>
        <authorList>
            <person name="Liu B."/>
        </authorList>
    </citation>
    <scope>NUCLEOTIDE SEQUENCE [LARGE SCALE GENOMIC DNA]</scope>
    <source>
        <strain evidence="1">NLD-2019</strain>
        <tissue evidence="1">Leaf</tissue>
    </source>
</reference>
<dbReference type="GO" id="GO:0007021">
    <property type="term" value="P:tubulin complex assembly"/>
    <property type="evidence" value="ECO:0007669"/>
    <property type="project" value="InterPro"/>
</dbReference>